<name>A0A4D6LZI9_VIGUN</name>
<dbReference type="Proteomes" id="UP000501690">
    <property type="component" value="Linkage Group LG5"/>
</dbReference>
<accession>A0A4D6LZI9</accession>
<sequence length="141" mass="16250">MVSVACGMTTAIEMTLLSVRLLFWCTTLVVRRQHRGRRFLVVLSSPTSWFDVNAVLFESWCNCRSVVDLVRSPFLVWLCFYKSRNVVREGINALCDKIKLGILNIRRLMKNNRASTGRIEFESHSYGRVTKITEGRNCSQN</sequence>
<keyword evidence="2" id="KW-1185">Reference proteome</keyword>
<reference evidence="1 2" key="1">
    <citation type="submission" date="2019-04" db="EMBL/GenBank/DDBJ databases">
        <title>An improved genome assembly and genetic linkage map for asparagus bean, Vigna unguiculata ssp. sesquipedialis.</title>
        <authorList>
            <person name="Xia Q."/>
            <person name="Zhang R."/>
            <person name="Dong Y."/>
        </authorList>
    </citation>
    <scope>NUCLEOTIDE SEQUENCE [LARGE SCALE GENOMIC DNA]</scope>
    <source>
        <tissue evidence="1">Leaf</tissue>
    </source>
</reference>
<evidence type="ECO:0000313" key="1">
    <source>
        <dbReference type="EMBL" id="QCD93771.1"/>
    </source>
</evidence>
<dbReference type="AlphaFoldDB" id="A0A4D6LZI9"/>
<dbReference type="EMBL" id="CP039349">
    <property type="protein sequence ID" value="QCD93771.1"/>
    <property type="molecule type" value="Genomic_DNA"/>
</dbReference>
<evidence type="ECO:0000313" key="2">
    <source>
        <dbReference type="Proteomes" id="UP000501690"/>
    </source>
</evidence>
<proteinExistence type="predicted"/>
<organism evidence="1 2">
    <name type="scientific">Vigna unguiculata</name>
    <name type="common">Cowpea</name>
    <dbReference type="NCBI Taxonomy" id="3917"/>
    <lineage>
        <taxon>Eukaryota</taxon>
        <taxon>Viridiplantae</taxon>
        <taxon>Streptophyta</taxon>
        <taxon>Embryophyta</taxon>
        <taxon>Tracheophyta</taxon>
        <taxon>Spermatophyta</taxon>
        <taxon>Magnoliopsida</taxon>
        <taxon>eudicotyledons</taxon>
        <taxon>Gunneridae</taxon>
        <taxon>Pentapetalae</taxon>
        <taxon>rosids</taxon>
        <taxon>fabids</taxon>
        <taxon>Fabales</taxon>
        <taxon>Fabaceae</taxon>
        <taxon>Papilionoideae</taxon>
        <taxon>50 kb inversion clade</taxon>
        <taxon>NPAAA clade</taxon>
        <taxon>indigoferoid/millettioid clade</taxon>
        <taxon>Phaseoleae</taxon>
        <taxon>Vigna</taxon>
    </lineage>
</organism>
<gene>
    <name evidence="1" type="ORF">DEO72_LG5g1847</name>
</gene>
<protein>
    <submittedName>
        <fullName evidence="1">Uncharacterized protein</fullName>
    </submittedName>
</protein>